<evidence type="ECO:0000256" key="1">
    <source>
        <dbReference type="SAM" id="MobiDB-lite"/>
    </source>
</evidence>
<dbReference type="Proteomes" id="UP000704712">
    <property type="component" value="Unassembled WGS sequence"/>
</dbReference>
<evidence type="ECO:0000313" key="2">
    <source>
        <dbReference type="EMBL" id="KAF4031814.1"/>
    </source>
</evidence>
<dbReference type="Proteomes" id="UP000602510">
    <property type="component" value="Unassembled WGS sequence"/>
</dbReference>
<name>A0A833STF9_PHYIN</name>
<evidence type="ECO:0000313" key="4">
    <source>
        <dbReference type="Proteomes" id="UP000602510"/>
    </source>
</evidence>
<reference evidence="2" key="1">
    <citation type="submission" date="2020-04" db="EMBL/GenBank/DDBJ databases">
        <title>Hybrid Assembly of Korean Phytophthora infestans isolates.</title>
        <authorList>
            <person name="Prokchorchik M."/>
            <person name="Lee Y."/>
            <person name="Seo J."/>
            <person name="Cho J.-H."/>
            <person name="Park Y.-E."/>
            <person name="Jang D.-C."/>
            <person name="Im J.-S."/>
            <person name="Choi J.-G."/>
            <person name="Park H.-J."/>
            <person name="Lee G.-B."/>
            <person name="Lee Y.-G."/>
            <person name="Hong S.-Y."/>
            <person name="Cho K."/>
            <person name="Sohn K.H."/>
        </authorList>
    </citation>
    <scope>NUCLEOTIDE SEQUENCE</scope>
    <source>
        <strain evidence="2">KR_1_A1</strain>
        <strain evidence="3">KR_2_A2</strain>
    </source>
</reference>
<protein>
    <submittedName>
        <fullName evidence="2">Uncharacterized protein</fullName>
    </submittedName>
</protein>
<dbReference type="AlphaFoldDB" id="A0A833STF9"/>
<keyword evidence="4" id="KW-1185">Reference proteome</keyword>
<dbReference type="EMBL" id="JAACNO010002350">
    <property type="protein sequence ID" value="KAF4133994.1"/>
    <property type="molecule type" value="Genomic_DNA"/>
</dbReference>
<proteinExistence type="predicted"/>
<organism evidence="2 4">
    <name type="scientific">Phytophthora infestans</name>
    <name type="common">Potato late blight agent</name>
    <name type="synonym">Botrytis infestans</name>
    <dbReference type="NCBI Taxonomy" id="4787"/>
    <lineage>
        <taxon>Eukaryota</taxon>
        <taxon>Sar</taxon>
        <taxon>Stramenopiles</taxon>
        <taxon>Oomycota</taxon>
        <taxon>Peronosporomycetes</taxon>
        <taxon>Peronosporales</taxon>
        <taxon>Peronosporaceae</taxon>
        <taxon>Phytophthora</taxon>
    </lineage>
</organism>
<feature type="region of interest" description="Disordered" evidence="1">
    <location>
        <begin position="14"/>
        <end position="41"/>
    </location>
</feature>
<comment type="caution">
    <text evidence="2">The sequence shown here is derived from an EMBL/GenBank/DDBJ whole genome shotgun (WGS) entry which is preliminary data.</text>
</comment>
<evidence type="ECO:0000313" key="3">
    <source>
        <dbReference type="EMBL" id="KAF4133994.1"/>
    </source>
</evidence>
<gene>
    <name evidence="2" type="ORF">GN244_ATG16329</name>
    <name evidence="3" type="ORF">GN958_ATG16839</name>
</gene>
<dbReference type="EMBL" id="WSZM01000536">
    <property type="protein sequence ID" value="KAF4031814.1"/>
    <property type="molecule type" value="Genomic_DNA"/>
</dbReference>
<sequence length="60" mass="6408">MAIDAIVADEDKLGPVLRGRGSSSKGQRAMDDADSPSQQQQRHIVGITVSVMMLSILLDV</sequence>
<accession>A0A833STF9</accession>